<accession>N8XL28</accession>
<dbReference type="EMBL" id="APPH01000009">
    <property type="protein sequence ID" value="ENV09769.1"/>
    <property type="molecule type" value="Genomic_DNA"/>
</dbReference>
<dbReference type="eggNOG" id="ENOG5031S68">
    <property type="taxonomic scope" value="Bacteria"/>
</dbReference>
<reference evidence="1 2" key="1">
    <citation type="submission" date="2013-02" db="EMBL/GenBank/DDBJ databases">
        <title>The Genome Sequence of Acinetobacter sp. CIP 56.2.</title>
        <authorList>
            <consortium name="The Broad Institute Genome Sequencing Platform"/>
            <consortium name="The Broad Institute Genome Sequencing Center for Infectious Disease"/>
            <person name="Cerqueira G."/>
            <person name="Feldgarden M."/>
            <person name="Courvalin P."/>
            <person name="Perichon B."/>
            <person name="Grillot-Courvalin C."/>
            <person name="Clermont D."/>
            <person name="Rocha E."/>
            <person name="Yoon E.-J."/>
            <person name="Nemec A."/>
            <person name="Walker B."/>
            <person name="Young S.K."/>
            <person name="Zeng Q."/>
            <person name="Gargeya S."/>
            <person name="Fitzgerald M."/>
            <person name="Haas B."/>
            <person name="Abouelleil A."/>
            <person name="Alvarado L."/>
            <person name="Arachchi H.M."/>
            <person name="Berlin A.M."/>
            <person name="Chapman S.B."/>
            <person name="Dewar J."/>
            <person name="Goldberg J."/>
            <person name="Griggs A."/>
            <person name="Gujja S."/>
            <person name="Hansen M."/>
            <person name="Howarth C."/>
            <person name="Imamovic A."/>
            <person name="Larimer J."/>
            <person name="McCowan C."/>
            <person name="Murphy C."/>
            <person name="Neiman D."/>
            <person name="Pearson M."/>
            <person name="Priest M."/>
            <person name="Roberts A."/>
            <person name="Saif S."/>
            <person name="Shea T."/>
            <person name="Sisk P."/>
            <person name="Sykes S."/>
            <person name="Wortman J."/>
            <person name="Nusbaum C."/>
            <person name="Birren B."/>
        </authorList>
    </citation>
    <scope>NUCLEOTIDE SEQUENCE [LARGE SCALE GENOMIC DNA]</scope>
    <source>
        <strain evidence="1 2">CIP 56.2</strain>
    </source>
</reference>
<sequence length="38" mass="4597">MFNRTRRVKEYRLDIRFYESEAARTGCHKNTVGVTVYE</sequence>
<dbReference type="HOGENOM" id="CLU_3323457_0_0_6"/>
<dbReference type="Proteomes" id="UP000013209">
    <property type="component" value="Unassembled WGS sequence"/>
</dbReference>
<proteinExistence type="predicted"/>
<protein>
    <submittedName>
        <fullName evidence="1">Uncharacterized protein</fullName>
    </submittedName>
</protein>
<evidence type="ECO:0000313" key="2">
    <source>
        <dbReference type="Proteomes" id="UP000013209"/>
    </source>
</evidence>
<dbReference type="AlphaFoldDB" id="N8XL28"/>
<evidence type="ECO:0000313" key="1">
    <source>
        <dbReference type="EMBL" id="ENV09769.1"/>
    </source>
</evidence>
<dbReference type="STRING" id="1144672.F966_02429"/>
<organism evidence="1 2">
    <name type="scientific">Acinetobacter higginsii</name>
    <dbReference type="NCBI Taxonomy" id="70347"/>
    <lineage>
        <taxon>Bacteria</taxon>
        <taxon>Pseudomonadati</taxon>
        <taxon>Pseudomonadota</taxon>
        <taxon>Gammaproteobacteria</taxon>
        <taxon>Moraxellales</taxon>
        <taxon>Moraxellaceae</taxon>
        <taxon>Acinetobacter</taxon>
    </lineage>
</organism>
<comment type="caution">
    <text evidence="1">The sequence shown here is derived from an EMBL/GenBank/DDBJ whole genome shotgun (WGS) entry which is preliminary data.</text>
</comment>
<gene>
    <name evidence="1" type="ORF">F966_02429</name>
</gene>
<dbReference type="PATRIC" id="fig|1144672.3.peg.2324"/>
<name>N8XL28_9GAMM</name>